<dbReference type="OrthoDB" id="7634782at2759"/>
<dbReference type="GO" id="GO:0000978">
    <property type="term" value="F:RNA polymerase II cis-regulatory region sequence-specific DNA binding"/>
    <property type="evidence" value="ECO:0007669"/>
    <property type="project" value="TreeGrafter"/>
</dbReference>
<keyword evidence="7 10" id="KW-0804">Transcription</keyword>
<dbReference type="InterPro" id="IPR000536">
    <property type="entry name" value="Nucl_hrmn_rcpt_lig-bd"/>
</dbReference>
<sequence length="390" mass="45099">MEKKIKQPKSSIKNKNLFPKNVNLGEGHILCKICGDKASGFHYGVFSCEGCKGFFRRTIRHQLTYKPCDTPSQCLIMRISRNRCQYCRLQKCISLGMSHEAVRLGRCPKKSRPSSNSFFRLPQTQQGHVDLDRQLKTEQMVLYVHEAYKYSIKLFEECQPFSNRCDEILRCDHTNFPTIFFTQYVPSIVMFITTLAKKIPQFLDVSQEDQRALIKGSILEIAFLYDATHVKLIQDWWTNTKLKFSISRSHLEQMSFIGKIIEKFWSLMEKVHKMALTDVEMSLICALLIFSPDREGLTTIRYLENLETELAMALKCQLILNHSDLPYIFVHLIDIIIELRGVSALYLEAVLESKVDKSTPSLSNIYAETEEETETAFKSPFFGQANLIRT</sequence>
<dbReference type="SMART" id="SM00399">
    <property type="entry name" value="ZnF_C4"/>
    <property type="match status" value="1"/>
</dbReference>
<dbReference type="PRINTS" id="PR00398">
    <property type="entry name" value="STRDHORMONER"/>
</dbReference>
<comment type="subcellular location">
    <subcellularLocation>
        <location evidence="10">Nucleus</location>
    </subcellularLocation>
</comment>
<evidence type="ECO:0000256" key="7">
    <source>
        <dbReference type="ARBA" id="ARBA00023163"/>
    </source>
</evidence>
<keyword evidence="4 10" id="KW-0862">Zinc</keyword>
<dbReference type="GO" id="GO:0030154">
    <property type="term" value="P:cell differentiation"/>
    <property type="evidence" value="ECO:0007669"/>
    <property type="project" value="TreeGrafter"/>
</dbReference>
<dbReference type="GO" id="GO:0005634">
    <property type="term" value="C:nucleus"/>
    <property type="evidence" value="ECO:0007669"/>
    <property type="project" value="UniProtKB-SubCell"/>
</dbReference>
<dbReference type="InterPro" id="IPR001628">
    <property type="entry name" value="Znf_hrmn_rcpt"/>
</dbReference>
<evidence type="ECO:0000256" key="8">
    <source>
        <dbReference type="ARBA" id="ARBA00023170"/>
    </source>
</evidence>
<dbReference type="InterPro" id="IPR050234">
    <property type="entry name" value="Nuclear_hormone_rcpt_NR1"/>
</dbReference>
<proteinExistence type="inferred from homology"/>
<dbReference type="Pfam" id="PF00105">
    <property type="entry name" value="zf-C4"/>
    <property type="match status" value="1"/>
</dbReference>
<evidence type="ECO:0000256" key="3">
    <source>
        <dbReference type="ARBA" id="ARBA00022771"/>
    </source>
</evidence>
<dbReference type="PANTHER" id="PTHR24082:SF473">
    <property type="entry name" value="ECDYSONE-INDUCED PROTEIN 75B, ISOFORM B"/>
    <property type="match status" value="1"/>
</dbReference>
<organism evidence="13 14">
    <name type="scientific">Biomphalaria glabrata</name>
    <name type="common">Bloodfluke planorb</name>
    <name type="synonym">Freshwater snail</name>
    <dbReference type="NCBI Taxonomy" id="6526"/>
    <lineage>
        <taxon>Eukaryota</taxon>
        <taxon>Metazoa</taxon>
        <taxon>Spiralia</taxon>
        <taxon>Lophotrochozoa</taxon>
        <taxon>Mollusca</taxon>
        <taxon>Gastropoda</taxon>
        <taxon>Heterobranchia</taxon>
        <taxon>Euthyneura</taxon>
        <taxon>Panpulmonata</taxon>
        <taxon>Hygrophila</taxon>
        <taxon>Lymnaeoidea</taxon>
        <taxon>Planorbidae</taxon>
        <taxon>Biomphalaria</taxon>
    </lineage>
</organism>
<keyword evidence="6 10" id="KW-0238">DNA-binding</keyword>
<dbReference type="FunFam" id="3.30.50.10:FF:000056">
    <property type="entry name" value="Peroxisome proliferator-activated receptor gamma"/>
    <property type="match status" value="1"/>
</dbReference>
<dbReference type="GeneID" id="106059666"/>
<accession>A0A9U8E4F2</accession>
<dbReference type="KEGG" id="bgt:106059666"/>
<protein>
    <submittedName>
        <fullName evidence="14">Ecdysone-inducible protein E75-like</fullName>
    </submittedName>
</protein>
<dbReference type="InterPro" id="IPR001728">
    <property type="entry name" value="ThyrH_rcpt"/>
</dbReference>
<dbReference type="PROSITE" id="PS51843">
    <property type="entry name" value="NR_LBD"/>
    <property type="match status" value="1"/>
</dbReference>
<dbReference type="AlphaFoldDB" id="A0A9U8E4F2"/>
<dbReference type="InterPro" id="IPR013088">
    <property type="entry name" value="Znf_NHR/GATA"/>
</dbReference>
<dbReference type="CDD" id="cd07166">
    <property type="entry name" value="NR_DBD_REV_ERB"/>
    <property type="match status" value="1"/>
</dbReference>
<keyword evidence="8 10" id="KW-0675">Receptor</keyword>
<dbReference type="SMART" id="SM00430">
    <property type="entry name" value="HOLI"/>
    <property type="match status" value="1"/>
</dbReference>
<evidence type="ECO:0000256" key="1">
    <source>
        <dbReference type="ARBA" id="ARBA00008092"/>
    </source>
</evidence>
<dbReference type="GO" id="GO:0004879">
    <property type="term" value="F:nuclear receptor activity"/>
    <property type="evidence" value="ECO:0007669"/>
    <property type="project" value="InterPro"/>
</dbReference>
<dbReference type="OMA" id="PCENPKG"/>
<evidence type="ECO:0000256" key="4">
    <source>
        <dbReference type="ARBA" id="ARBA00022833"/>
    </source>
</evidence>
<evidence type="ECO:0000313" key="13">
    <source>
        <dbReference type="Proteomes" id="UP001165740"/>
    </source>
</evidence>
<feature type="domain" description="Nuclear receptor" evidence="11">
    <location>
        <begin position="28"/>
        <end position="104"/>
    </location>
</feature>
<dbReference type="InterPro" id="IPR001723">
    <property type="entry name" value="Nuclear_hrmn_rcpt"/>
</dbReference>
<evidence type="ECO:0000313" key="14">
    <source>
        <dbReference type="RefSeq" id="XP_013072795.2"/>
    </source>
</evidence>
<dbReference type="GO" id="GO:0000122">
    <property type="term" value="P:negative regulation of transcription by RNA polymerase II"/>
    <property type="evidence" value="ECO:0007669"/>
    <property type="project" value="TreeGrafter"/>
</dbReference>
<dbReference type="Gene3D" id="3.30.50.10">
    <property type="entry name" value="Erythroid Transcription Factor GATA-1, subunit A"/>
    <property type="match status" value="1"/>
</dbReference>
<gene>
    <name evidence="14" type="primary">LOC106059666</name>
</gene>
<dbReference type="PRINTS" id="PR00546">
    <property type="entry name" value="THYROIDHORMR"/>
</dbReference>
<reference evidence="14" key="1">
    <citation type="submission" date="2025-08" db="UniProtKB">
        <authorList>
            <consortium name="RefSeq"/>
        </authorList>
    </citation>
    <scope>IDENTIFICATION</scope>
</reference>
<dbReference type="PANTHER" id="PTHR24082">
    <property type="entry name" value="NUCLEAR HORMONE RECEPTOR"/>
    <property type="match status" value="1"/>
</dbReference>
<dbReference type="PROSITE" id="PS51030">
    <property type="entry name" value="NUCLEAR_REC_DBD_2"/>
    <property type="match status" value="1"/>
</dbReference>
<keyword evidence="13" id="KW-1185">Reference proteome</keyword>
<keyword evidence="9 10" id="KW-0539">Nucleus</keyword>
<evidence type="ECO:0000256" key="2">
    <source>
        <dbReference type="ARBA" id="ARBA00022723"/>
    </source>
</evidence>
<name>A0A9U8E4F2_BIOGL</name>
<dbReference type="SUPFAM" id="SSF57716">
    <property type="entry name" value="Glucocorticoid receptor-like (DNA-binding domain)"/>
    <property type="match status" value="1"/>
</dbReference>
<feature type="domain" description="NR LBD" evidence="12">
    <location>
        <begin position="150"/>
        <end position="372"/>
    </location>
</feature>
<keyword evidence="5 10" id="KW-0805">Transcription regulation</keyword>
<dbReference type="InterPro" id="IPR035500">
    <property type="entry name" value="NHR-like_dom_sf"/>
</dbReference>
<dbReference type="Proteomes" id="UP001165740">
    <property type="component" value="Chromosome 16"/>
</dbReference>
<dbReference type="Pfam" id="PF00104">
    <property type="entry name" value="Hormone_recep"/>
    <property type="match status" value="1"/>
</dbReference>
<dbReference type="GO" id="GO:0045944">
    <property type="term" value="P:positive regulation of transcription by RNA polymerase II"/>
    <property type="evidence" value="ECO:0007669"/>
    <property type="project" value="TreeGrafter"/>
</dbReference>
<evidence type="ECO:0000256" key="5">
    <source>
        <dbReference type="ARBA" id="ARBA00023015"/>
    </source>
</evidence>
<dbReference type="GO" id="GO:0008270">
    <property type="term" value="F:zinc ion binding"/>
    <property type="evidence" value="ECO:0007669"/>
    <property type="project" value="UniProtKB-KW"/>
</dbReference>
<evidence type="ECO:0000256" key="6">
    <source>
        <dbReference type="ARBA" id="ARBA00023125"/>
    </source>
</evidence>
<dbReference type="GO" id="GO:0009755">
    <property type="term" value="P:hormone-mediated signaling pathway"/>
    <property type="evidence" value="ECO:0007669"/>
    <property type="project" value="TreeGrafter"/>
</dbReference>
<dbReference type="PROSITE" id="PS00031">
    <property type="entry name" value="NUCLEAR_REC_DBD_1"/>
    <property type="match status" value="1"/>
</dbReference>
<comment type="similarity">
    <text evidence="1">Belongs to the nuclear hormone receptor family. NR1 subfamily.</text>
</comment>
<dbReference type="Gene3D" id="1.10.565.10">
    <property type="entry name" value="Retinoid X Receptor"/>
    <property type="match status" value="1"/>
</dbReference>
<dbReference type="PRINTS" id="PR00047">
    <property type="entry name" value="STROIDFINGER"/>
</dbReference>
<evidence type="ECO:0000256" key="10">
    <source>
        <dbReference type="RuleBase" id="RU004334"/>
    </source>
</evidence>
<evidence type="ECO:0000259" key="12">
    <source>
        <dbReference type="PROSITE" id="PS51843"/>
    </source>
</evidence>
<evidence type="ECO:0000259" key="11">
    <source>
        <dbReference type="PROSITE" id="PS51030"/>
    </source>
</evidence>
<keyword evidence="2 10" id="KW-0479">Metal-binding</keyword>
<dbReference type="SUPFAM" id="SSF48508">
    <property type="entry name" value="Nuclear receptor ligand-binding domain"/>
    <property type="match status" value="1"/>
</dbReference>
<dbReference type="RefSeq" id="XP_013072795.2">
    <property type="nucleotide sequence ID" value="XM_013217341.2"/>
</dbReference>
<evidence type="ECO:0000256" key="9">
    <source>
        <dbReference type="ARBA" id="ARBA00023242"/>
    </source>
</evidence>
<keyword evidence="3 10" id="KW-0863">Zinc-finger</keyword>